<reference evidence="3 4" key="1">
    <citation type="submission" date="2020-11" db="EMBL/GenBank/DDBJ databases">
        <title>Pseudonocardia abyssalis sp. nov. and Pseudonocardia oceani sp. nov., description and phylogenomic analysis of two novel actinomycetes isolated from the deep Southern Ocean.</title>
        <authorList>
            <person name="Parra J."/>
        </authorList>
    </citation>
    <scope>NUCLEOTIDE SEQUENCE [LARGE SCALE GENOMIC DNA]</scope>
    <source>
        <strain evidence="3">KRD-185</strain>
        <strain evidence="4">KRD185</strain>
    </source>
</reference>
<evidence type="ECO:0000313" key="2">
    <source>
        <dbReference type="EMBL" id="MBW0131160.1"/>
    </source>
</evidence>
<feature type="compositionally biased region" description="Acidic residues" evidence="1">
    <location>
        <begin position="114"/>
        <end position="128"/>
    </location>
</feature>
<dbReference type="EMBL" id="JADQDF010000001">
    <property type="protein sequence ID" value="MBW0131160.1"/>
    <property type="molecule type" value="Genomic_DNA"/>
</dbReference>
<keyword evidence="4" id="KW-1185">Reference proteome</keyword>
<comment type="caution">
    <text evidence="3">The sequence shown here is derived from an EMBL/GenBank/DDBJ whole genome shotgun (WGS) entry which is preliminary data.</text>
</comment>
<name>A0ABS6UJZ9_9PSEU</name>
<evidence type="ECO:0000313" key="3">
    <source>
        <dbReference type="EMBL" id="MBW0132578.1"/>
    </source>
</evidence>
<protein>
    <submittedName>
        <fullName evidence="3">Uncharacterized protein</fullName>
    </submittedName>
</protein>
<organism evidence="3 4">
    <name type="scientific">Pseudonocardia oceani</name>
    <dbReference type="NCBI Taxonomy" id="2792013"/>
    <lineage>
        <taxon>Bacteria</taxon>
        <taxon>Bacillati</taxon>
        <taxon>Actinomycetota</taxon>
        <taxon>Actinomycetes</taxon>
        <taxon>Pseudonocardiales</taxon>
        <taxon>Pseudonocardiaceae</taxon>
        <taxon>Pseudonocardia</taxon>
    </lineage>
</organism>
<dbReference type="Proteomes" id="UP000694300">
    <property type="component" value="Unassembled WGS sequence"/>
</dbReference>
<dbReference type="EMBL" id="JADQDF010000003">
    <property type="protein sequence ID" value="MBW0132578.1"/>
    <property type="molecule type" value="Genomic_DNA"/>
</dbReference>
<proteinExistence type="predicted"/>
<sequence>MAWHDRFTWPLTALSDLQRDLLAVRMAVLQIPTRLTRMEKNMAADRELLAKIAEGLTALATPVSDLIASEAALRAEVADLKGAAAADEAGDLEAASLVKDAFDDVAEMFRTEPEAPDVEPLPEPEAPADPETPAEPAPAEPVQDDDNTPPPAA</sequence>
<evidence type="ECO:0000313" key="4">
    <source>
        <dbReference type="Proteomes" id="UP000694300"/>
    </source>
</evidence>
<feature type="region of interest" description="Disordered" evidence="1">
    <location>
        <begin position="105"/>
        <end position="153"/>
    </location>
</feature>
<gene>
    <name evidence="2" type="ORF">I4I82_26270</name>
    <name evidence="3" type="ORF">I4I82_33565</name>
</gene>
<evidence type="ECO:0000256" key="1">
    <source>
        <dbReference type="SAM" id="MobiDB-lite"/>
    </source>
</evidence>
<accession>A0ABS6UJZ9</accession>
<dbReference type="RefSeq" id="WP_218596122.1">
    <property type="nucleotide sequence ID" value="NZ_JADQDF010000001.1"/>
</dbReference>